<dbReference type="Proteomes" id="UP000236845">
    <property type="component" value="Unassembled WGS sequence"/>
</dbReference>
<dbReference type="PANTHER" id="PTHR43845">
    <property type="entry name" value="BLR5969 PROTEIN"/>
    <property type="match status" value="1"/>
</dbReference>
<name>A0A2H0YPL5_9BACT</name>
<proteinExistence type="predicted"/>
<accession>A0A2H0YPL5</accession>
<reference evidence="3" key="1">
    <citation type="submission" date="2017-09" db="EMBL/GenBank/DDBJ databases">
        <title>Depth-based differentiation of microbial function through sediment-hosted aquifers and enrichment of novel symbionts in the deep terrestrial subsurface.</title>
        <authorList>
            <person name="Probst A.J."/>
            <person name="Ladd B."/>
            <person name="Jarett J.K."/>
            <person name="Geller-Mcgrath D.E."/>
            <person name="Sieber C.M.K."/>
            <person name="Emerson J.B."/>
            <person name="Anantharaman K."/>
            <person name="Thomas B.C."/>
            <person name="Malmstrom R."/>
            <person name="Stieglmeier M."/>
            <person name="Klingl A."/>
            <person name="Woyke T."/>
            <person name="Ryan C.M."/>
            <person name="Banfield J.F."/>
        </authorList>
    </citation>
    <scope>NUCLEOTIDE SEQUENCE [LARGE SCALE GENOMIC DNA]</scope>
</reference>
<evidence type="ECO:0000313" key="3">
    <source>
        <dbReference type="Proteomes" id="UP000236845"/>
    </source>
</evidence>
<dbReference type="Pfam" id="PF00501">
    <property type="entry name" value="AMP-binding"/>
    <property type="match status" value="1"/>
</dbReference>
<evidence type="ECO:0000259" key="1">
    <source>
        <dbReference type="Pfam" id="PF00501"/>
    </source>
</evidence>
<dbReference type="GO" id="GO:0016874">
    <property type="term" value="F:ligase activity"/>
    <property type="evidence" value="ECO:0007669"/>
    <property type="project" value="UniProtKB-KW"/>
</dbReference>
<dbReference type="InterPro" id="IPR042099">
    <property type="entry name" value="ANL_N_sf"/>
</dbReference>
<protein>
    <submittedName>
        <fullName evidence="2">Phenylacetate--CoA ligase</fullName>
    </submittedName>
</protein>
<sequence length="483" mass="55176">MDWLTLSHLARTEIEALQNRAIKKFFHHELPYSSFFRELFEKHKLKFTDINNLEDLQKIPFTSKTDLAPTAEDPGKSRRFILQPDEKLIKKFAPKTKLLKILGQKIAGLDYKKNLEWEYKPVHLHFTTGRSALPTAVGYTSRDLVTIKKTARRLFQTMGIPSDAVVVNSFPYAPHLAFWLTYFATSSLQLTTLQSGGGKILGTPKIIDAIEKLKAKVVTSIPGYFYHILREAVAQKRNWSGLEFVVFGGERVSEGLRGKVKELLKEVGAFNTKILATYAMTEGKTAWVQCSEETGYHTYPDMEIFEVVDENGNRVPENTPGELVYTSLNWRGTVMVRYRTGDMIQGLSWKTCPHCGRTVPQISKDIQRKCDFKEFRLTKVKGELVNLNAFYPVLSGIKDVDEWQLEISKVNNDPYEVDEMVLYIASKPKVDFEALSRDINRKVLSETGITPKIVQKNLNEVLQMIGMESELKEKRIVDKRPKG</sequence>
<gene>
    <name evidence="2" type="ORF">COT26_03250</name>
</gene>
<dbReference type="AlphaFoldDB" id="A0A2H0YPL5"/>
<comment type="caution">
    <text evidence="2">The sequence shown here is derived from an EMBL/GenBank/DDBJ whole genome shotgun (WGS) entry which is preliminary data.</text>
</comment>
<evidence type="ECO:0000313" key="2">
    <source>
        <dbReference type="EMBL" id="PIS40441.1"/>
    </source>
</evidence>
<dbReference type="InterPro" id="IPR000873">
    <property type="entry name" value="AMP-dep_synth/lig_dom"/>
</dbReference>
<organism evidence="2 3">
    <name type="scientific">Candidatus Kerfeldbacteria bacterium CG08_land_8_20_14_0_20_43_14</name>
    <dbReference type="NCBI Taxonomy" id="2014246"/>
    <lineage>
        <taxon>Bacteria</taxon>
        <taxon>Candidatus Kerfeldiibacteriota</taxon>
    </lineage>
</organism>
<keyword evidence="2" id="KW-0436">Ligase</keyword>
<feature type="domain" description="AMP-dependent synthetase/ligase" evidence="1">
    <location>
        <begin position="118"/>
        <end position="326"/>
    </location>
</feature>
<dbReference type="EMBL" id="PEXW01000069">
    <property type="protein sequence ID" value="PIS40441.1"/>
    <property type="molecule type" value="Genomic_DNA"/>
</dbReference>
<dbReference type="Gene3D" id="3.40.50.12780">
    <property type="entry name" value="N-terminal domain of ligase-like"/>
    <property type="match status" value="1"/>
</dbReference>
<dbReference type="SUPFAM" id="SSF56801">
    <property type="entry name" value="Acetyl-CoA synthetase-like"/>
    <property type="match status" value="1"/>
</dbReference>
<dbReference type="PANTHER" id="PTHR43845:SF1">
    <property type="entry name" value="BLR5969 PROTEIN"/>
    <property type="match status" value="1"/>
</dbReference>